<reference evidence="1 2" key="1">
    <citation type="submission" date="2018-02" db="EMBL/GenBank/DDBJ databases">
        <title>Genome sequence of the basidiomycete white-rot fungus Phlebia centrifuga.</title>
        <authorList>
            <person name="Granchi Z."/>
            <person name="Peng M."/>
            <person name="de Vries R.P."/>
            <person name="Hilden K."/>
            <person name="Makela M.R."/>
            <person name="Grigoriev I."/>
            <person name="Riley R."/>
        </authorList>
    </citation>
    <scope>NUCLEOTIDE SEQUENCE [LARGE SCALE GENOMIC DNA]</scope>
    <source>
        <strain evidence="1 2">FBCC195</strain>
    </source>
</reference>
<accession>A0A2R6P1P4</accession>
<name>A0A2R6P1P4_9APHY</name>
<protein>
    <submittedName>
        <fullName evidence="1">Uncharacterized protein</fullName>
    </submittedName>
</protein>
<dbReference type="EMBL" id="MLYV02000555">
    <property type="protein sequence ID" value="PSR83653.1"/>
    <property type="molecule type" value="Genomic_DNA"/>
</dbReference>
<proteinExistence type="predicted"/>
<dbReference type="AlphaFoldDB" id="A0A2R6P1P4"/>
<evidence type="ECO:0000313" key="1">
    <source>
        <dbReference type="EMBL" id="PSR83653.1"/>
    </source>
</evidence>
<comment type="caution">
    <text evidence="1">The sequence shown here is derived from an EMBL/GenBank/DDBJ whole genome shotgun (WGS) entry which is preliminary data.</text>
</comment>
<sequence length="947" mass="106812">MIALYIAGLKENAHLMEATNVAERLRILDEYEAYWKAARFVSQRITEPISAAHIGLWYEGGLFIRPTPDWAVQFGFHQTHKTLLCQHFTQSSSNAISPTWRIESLYDFDTFAVHPERDLVALLSLEATNIAEPSRIIKFFILGTACLDSFYTIQLYSIEDLIFRMDSTVPAPRHIATFQLPAYQPQLILEDQLTFTKTTQGSFLRERSNNPFFLLPSSSMLRIDGIWARNPNGMGHSSGHRRGITIFVHPSSFLKILSRDPNSDCYGIEFFPWETWGPEYSRCFDVTYNARQLYASYGTRIVLDNSLLDFNPSSVARELGRVRTLDESHMAEASTPQSHVGHTLISGDPVANTRVVTAPTIIERGRFFANDIETTLPYLETDITWPNKVQPDAIFANDSVWIAEYRDLLVTKQFQIIIDGTPELQYMIALYTSGCDENAHLLKSMLVPERLQLLHRYQYSWKAARLVSRKITVAISAYSISPWYRGNILIRPALTGAMQLMGNPHNTLICQCFIPSGSAGILAKSWNIEPAHAFCAFASNTEYNLVAILSSQNAQYNIHLLRLSDGTSHGEMKISSSARRTLTGLITMRFEGDILGVARYRLTGEILDLYLFNWKNCSLVANLTHRSNRYEMSMKGCFSFISSTSFILGMSCSGCFYAIQLYSMDGMMIPIDGTVPSPRHIATFQLPVFQRQCILTNDMTFSKTIHGSFARNVSTTPFFAAPSSAMLRIDRVGARRANPACWTYITIFVHLSAFSEILENQPRNPVDNPDFFPWETWGPRYTRCFDEAGSTNYSLPAEQWRLYASYGTRIVYNDSLLDFNQISVAQELNYASYQALNATESTSKSDSPLPPTTSHRMDNLHAGKMINTVDPPPSRIVTAPTIIPRGQFFENDVESALPHRETRIAWPGNVRPKSIYGGEVWIMQGPHTAIGLPTFYTLSLDSTLAAS</sequence>
<keyword evidence="2" id="KW-1185">Reference proteome</keyword>
<dbReference type="Proteomes" id="UP000186601">
    <property type="component" value="Unassembled WGS sequence"/>
</dbReference>
<organism evidence="1 2">
    <name type="scientific">Hermanssonia centrifuga</name>
    <dbReference type="NCBI Taxonomy" id="98765"/>
    <lineage>
        <taxon>Eukaryota</taxon>
        <taxon>Fungi</taxon>
        <taxon>Dikarya</taxon>
        <taxon>Basidiomycota</taxon>
        <taxon>Agaricomycotina</taxon>
        <taxon>Agaricomycetes</taxon>
        <taxon>Polyporales</taxon>
        <taxon>Meruliaceae</taxon>
        <taxon>Hermanssonia</taxon>
    </lineage>
</organism>
<gene>
    <name evidence="1" type="ORF">PHLCEN_2v5660</name>
</gene>
<evidence type="ECO:0000313" key="2">
    <source>
        <dbReference type="Proteomes" id="UP000186601"/>
    </source>
</evidence>
<dbReference type="OrthoDB" id="2803683at2759"/>